<dbReference type="PANTHER" id="PTHR32015">
    <property type="entry name" value="FASTING INDUCED LIPASE"/>
    <property type="match status" value="1"/>
</dbReference>
<dbReference type="EMBL" id="CM001439">
    <property type="protein sequence ID" value="EHR51813.1"/>
    <property type="molecule type" value="Genomic_DNA"/>
</dbReference>
<gene>
    <name evidence="1" type="ORF">SacmaDRAFT_3599</name>
</gene>
<organism evidence="1 2">
    <name type="scientific">Saccharomonospora marina XMU15</name>
    <dbReference type="NCBI Taxonomy" id="882083"/>
    <lineage>
        <taxon>Bacteria</taxon>
        <taxon>Bacillati</taxon>
        <taxon>Actinomycetota</taxon>
        <taxon>Actinomycetes</taxon>
        <taxon>Pseudonocardiales</taxon>
        <taxon>Pseudonocardiaceae</taxon>
        <taxon>Saccharomonospora</taxon>
    </lineage>
</organism>
<dbReference type="GO" id="GO:0016042">
    <property type="term" value="P:lipid catabolic process"/>
    <property type="evidence" value="ECO:0007669"/>
    <property type="project" value="InterPro"/>
</dbReference>
<accession>H5WYU1</accession>
<dbReference type="HOGENOM" id="CLU_029537_1_2_11"/>
<keyword evidence="2" id="KW-1185">Reference proteome</keyword>
<dbReference type="GO" id="GO:0016298">
    <property type="term" value="F:lipase activity"/>
    <property type="evidence" value="ECO:0007669"/>
    <property type="project" value="TreeGrafter"/>
</dbReference>
<name>H5WYU1_9PSEU</name>
<dbReference type="eggNOG" id="COG1075">
    <property type="taxonomic scope" value="Bacteria"/>
</dbReference>
<dbReference type="Proteomes" id="UP000004926">
    <property type="component" value="Chromosome"/>
</dbReference>
<dbReference type="SUPFAM" id="SSF53474">
    <property type="entry name" value="alpha/beta-Hydrolases"/>
    <property type="match status" value="1"/>
</dbReference>
<proteinExistence type="predicted"/>
<protein>
    <submittedName>
        <fullName evidence="1">Lipase (Class 2)</fullName>
    </submittedName>
</protein>
<dbReference type="InterPro" id="IPR002918">
    <property type="entry name" value="Lipase_EstA/Esterase_EstB"/>
</dbReference>
<evidence type="ECO:0000313" key="1">
    <source>
        <dbReference type="EMBL" id="EHR51813.1"/>
    </source>
</evidence>
<dbReference type="InterPro" id="IPR029058">
    <property type="entry name" value="AB_hydrolase_fold"/>
</dbReference>
<dbReference type="AlphaFoldDB" id="H5WYU1"/>
<dbReference type="STRING" id="882083.SacmaDRAFT_3599"/>
<dbReference type="PANTHER" id="PTHR32015:SF1">
    <property type="entry name" value="LIPASE"/>
    <property type="match status" value="1"/>
</dbReference>
<dbReference type="Gene3D" id="3.40.50.1820">
    <property type="entry name" value="alpha/beta hydrolase"/>
    <property type="match status" value="1"/>
</dbReference>
<reference evidence="1 2" key="1">
    <citation type="journal article" date="2012" name="Stand. Genomic Sci.">
        <title>Genome sequence of the ocean sediment bacterium Saccharomonospora marina type strain (XMU15(T)).</title>
        <authorList>
            <person name="Klenk H.P."/>
            <person name="Lu M."/>
            <person name="Lucas S."/>
            <person name="Lapidus A."/>
            <person name="Copeland A."/>
            <person name="Pitluck S."/>
            <person name="Goodwin L.A."/>
            <person name="Han C."/>
            <person name="Tapia R."/>
            <person name="Brambilla E.M."/>
            <person name="Potter G."/>
            <person name="Land M."/>
            <person name="Ivanova N."/>
            <person name="Rohde M."/>
            <person name="Goker M."/>
            <person name="Detter J.C."/>
            <person name="Li W.J."/>
            <person name="Kyrpides N.C."/>
            <person name="Woyke T."/>
        </authorList>
    </citation>
    <scope>NUCLEOTIDE SEQUENCE [LARGE SCALE GENOMIC DNA]</scope>
    <source>
        <strain evidence="1 2">XMU15</strain>
    </source>
</reference>
<sequence length="313" mass="33543">MITFRVRASLIRTLAEDWGYWMRRLPALLLATFAALVPTTAPAAAEETGPPQRHFAAALAYSLAHPDAIPAGANDFSCEPSRQHPNPVVLVHGTFENRYDNWAALSPLLAAQGYCVFALNYGGAAGNPIQGTGDIATSAQELAAFVSEVLVATGAQRVDLVGHSQGGMMPRYYLKHLNGSSRVDNLVALTPSNHGTTLFGLANLLALFPPDLVDLFCAACRQQVAGSDFVTELNSGGETDPAVDYTVIATRYDEVVTPYTSSFLEQAPNVENLLLQDFCPADFTEHVGISYNEAAMRLTLNALDPENAVQPSC</sequence>
<evidence type="ECO:0000313" key="2">
    <source>
        <dbReference type="Proteomes" id="UP000004926"/>
    </source>
</evidence>
<dbReference type="Pfam" id="PF01674">
    <property type="entry name" value="Lipase_2"/>
    <property type="match status" value="1"/>
</dbReference>